<accession>A0A382GRN3</accession>
<protein>
    <submittedName>
        <fullName evidence="1">Uncharacterized protein</fullName>
    </submittedName>
</protein>
<evidence type="ECO:0000313" key="1">
    <source>
        <dbReference type="EMBL" id="SVB77532.1"/>
    </source>
</evidence>
<proteinExistence type="predicted"/>
<feature type="non-terminal residue" evidence="1">
    <location>
        <position position="1"/>
    </location>
</feature>
<dbReference type="AlphaFoldDB" id="A0A382GRN3"/>
<reference evidence="1" key="1">
    <citation type="submission" date="2018-05" db="EMBL/GenBank/DDBJ databases">
        <authorList>
            <person name="Lanie J.A."/>
            <person name="Ng W.-L."/>
            <person name="Kazmierczak K.M."/>
            <person name="Andrzejewski T.M."/>
            <person name="Davidsen T.M."/>
            <person name="Wayne K.J."/>
            <person name="Tettelin H."/>
            <person name="Glass J.I."/>
            <person name="Rusch D."/>
            <person name="Podicherti R."/>
            <person name="Tsui H.-C.T."/>
            <person name="Winkler M.E."/>
        </authorList>
    </citation>
    <scope>NUCLEOTIDE SEQUENCE</scope>
</reference>
<dbReference type="EMBL" id="UINC01056926">
    <property type="protein sequence ID" value="SVB77532.1"/>
    <property type="molecule type" value="Genomic_DNA"/>
</dbReference>
<gene>
    <name evidence="1" type="ORF">METZ01_LOCUS230386</name>
</gene>
<sequence length="49" mass="5249">VLKPFNEGVHPRTVAALIRTKLSKNGNTKAKIGGVSVSIMTDGTWIVSR</sequence>
<organism evidence="1">
    <name type="scientific">marine metagenome</name>
    <dbReference type="NCBI Taxonomy" id="408172"/>
    <lineage>
        <taxon>unclassified sequences</taxon>
        <taxon>metagenomes</taxon>
        <taxon>ecological metagenomes</taxon>
    </lineage>
</organism>
<name>A0A382GRN3_9ZZZZ</name>